<evidence type="ECO:0000313" key="2">
    <source>
        <dbReference type="EMBL" id="KIM44968.1"/>
    </source>
</evidence>
<protein>
    <submittedName>
        <fullName evidence="2">Uncharacterized protein</fullName>
    </submittedName>
</protein>
<keyword evidence="3" id="KW-1185">Reference proteome</keyword>
<evidence type="ECO:0000313" key="3">
    <source>
        <dbReference type="Proteomes" id="UP000053424"/>
    </source>
</evidence>
<reference evidence="3" key="2">
    <citation type="submission" date="2015-01" db="EMBL/GenBank/DDBJ databases">
        <title>Evolutionary Origins and Diversification of the Mycorrhizal Mutualists.</title>
        <authorList>
            <consortium name="DOE Joint Genome Institute"/>
            <consortium name="Mycorrhizal Genomics Consortium"/>
            <person name="Kohler A."/>
            <person name="Kuo A."/>
            <person name="Nagy L.G."/>
            <person name="Floudas D."/>
            <person name="Copeland A."/>
            <person name="Barry K.W."/>
            <person name="Cichocki N."/>
            <person name="Veneault-Fourrey C."/>
            <person name="LaButti K."/>
            <person name="Lindquist E.A."/>
            <person name="Lipzen A."/>
            <person name="Lundell T."/>
            <person name="Morin E."/>
            <person name="Murat C."/>
            <person name="Riley R."/>
            <person name="Ohm R."/>
            <person name="Sun H."/>
            <person name="Tunlid A."/>
            <person name="Henrissat B."/>
            <person name="Grigoriev I.V."/>
            <person name="Hibbett D.S."/>
            <person name="Martin F."/>
        </authorList>
    </citation>
    <scope>NUCLEOTIDE SEQUENCE [LARGE SCALE GENOMIC DNA]</scope>
    <source>
        <strain evidence="3">h7</strain>
    </source>
</reference>
<gene>
    <name evidence="2" type="ORF">M413DRAFT_432593</name>
</gene>
<dbReference type="Proteomes" id="UP000053424">
    <property type="component" value="Unassembled WGS sequence"/>
</dbReference>
<dbReference type="HOGENOM" id="CLU_076652_0_0_1"/>
<organism evidence="2 3">
    <name type="scientific">Hebeloma cylindrosporum</name>
    <dbReference type="NCBI Taxonomy" id="76867"/>
    <lineage>
        <taxon>Eukaryota</taxon>
        <taxon>Fungi</taxon>
        <taxon>Dikarya</taxon>
        <taxon>Basidiomycota</taxon>
        <taxon>Agaricomycotina</taxon>
        <taxon>Agaricomycetes</taxon>
        <taxon>Agaricomycetidae</taxon>
        <taxon>Agaricales</taxon>
        <taxon>Agaricineae</taxon>
        <taxon>Hymenogastraceae</taxon>
        <taxon>Hebeloma</taxon>
    </lineage>
</organism>
<evidence type="ECO:0000256" key="1">
    <source>
        <dbReference type="SAM" id="MobiDB-lite"/>
    </source>
</evidence>
<sequence>MTVHTTLYHPGPNGPPGVKPAEGDPAQGDGDGVDLVQVPEGTPIRLIRDDMANLGFSDVLLDYDDIKVKPRDSDYVNQHMSGPGETTVISEVLFDFMGKPGPFFGYEDVIMDCACDLIDFEGELDVLMEDIEVFSEVAPSDATSYAVFTSEPVPMDVDSYDDQVRRSLVVSLRNLGLDIPAELGGPTRPVKKVNRKATRTRASGLHNYSRPTHVLDEFGSKSPRTGPVRQVIKNVRHSACHKRVPAAIPRVSAPPVVAMEDVVMSMAAPTLQPSPFAIAHQLEYNNRLSTTPGIGSNNYYDNLAPSSHTRDYFNT</sequence>
<reference evidence="2 3" key="1">
    <citation type="submission" date="2014-04" db="EMBL/GenBank/DDBJ databases">
        <authorList>
            <consortium name="DOE Joint Genome Institute"/>
            <person name="Kuo A."/>
            <person name="Gay G."/>
            <person name="Dore J."/>
            <person name="Kohler A."/>
            <person name="Nagy L.G."/>
            <person name="Floudas D."/>
            <person name="Copeland A."/>
            <person name="Barry K.W."/>
            <person name="Cichocki N."/>
            <person name="Veneault-Fourrey C."/>
            <person name="LaButti K."/>
            <person name="Lindquist E.A."/>
            <person name="Lipzen A."/>
            <person name="Lundell T."/>
            <person name="Morin E."/>
            <person name="Murat C."/>
            <person name="Sun H."/>
            <person name="Tunlid A."/>
            <person name="Henrissat B."/>
            <person name="Grigoriev I.V."/>
            <person name="Hibbett D.S."/>
            <person name="Martin F."/>
            <person name="Nordberg H.P."/>
            <person name="Cantor M.N."/>
            <person name="Hua S.X."/>
        </authorList>
    </citation>
    <scope>NUCLEOTIDE SEQUENCE [LARGE SCALE GENOMIC DNA]</scope>
    <source>
        <strain evidence="3">h7</strain>
    </source>
</reference>
<proteinExistence type="predicted"/>
<dbReference type="EMBL" id="KN831773">
    <property type="protein sequence ID" value="KIM44968.1"/>
    <property type="molecule type" value="Genomic_DNA"/>
</dbReference>
<dbReference type="AlphaFoldDB" id="A0A0C2Y523"/>
<name>A0A0C2Y523_HEBCY</name>
<accession>A0A0C2Y523</accession>
<feature type="region of interest" description="Disordered" evidence="1">
    <location>
        <begin position="1"/>
        <end position="33"/>
    </location>
</feature>